<dbReference type="SFLD" id="SFLDG01150">
    <property type="entry name" value="Main.1:_Beta-like"/>
    <property type="match status" value="1"/>
</dbReference>
<dbReference type="SUPFAM" id="SSF52833">
    <property type="entry name" value="Thioredoxin-like"/>
    <property type="match status" value="1"/>
</dbReference>
<proteinExistence type="predicted"/>
<protein>
    <submittedName>
        <fullName evidence="3">Glutathione S-transferase family protein</fullName>
    </submittedName>
</protein>
<gene>
    <name evidence="3" type="ORF">EYC98_18745</name>
</gene>
<dbReference type="SUPFAM" id="SSF47616">
    <property type="entry name" value="GST C-terminal domain-like"/>
    <property type="match status" value="1"/>
</dbReference>
<dbReference type="CDD" id="cd03046">
    <property type="entry name" value="GST_N_GTT1_like"/>
    <property type="match status" value="1"/>
</dbReference>
<dbReference type="Pfam" id="PF13410">
    <property type="entry name" value="GST_C_2"/>
    <property type="match status" value="1"/>
</dbReference>
<evidence type="ECO:0000313" key="4">
    <source>
        <dbReference type="Proteomes" id="UP001143362"/>
    </source>
</evidence>
<dbReference type="InterPro" id="IPR010987">
    <property type="entry name" value="Glutathione-S-Trfase_C-like"/>
</dbReference>
<keyword evidence="4" id="KW-1185">Reference proteome</keyword>
<dbReference type="Gene3D" id="1.20.1050.10">
    <property type="match status" value="1"/>
</dbReference>
<comment type="caution">
    <text evidence="3">The sequence shown here is derived from an EMBL/GenBank/DDBJ whole genome shotgun (WGS) entry which is preliminary data.</text>
</comment>
<organism evidence="3 4">
    <name type="scientific">Candidatus Litorirhabdus singularis</name>
    <dbReference type="NCBI Taxonomy" id="2518993"/>
    <lineage>
        <taxon>Bacteria</taxon>
        <taxon>Pseudomonadati</taxon>
        <taxon>Pseudomonadota</taxon>
        <taxon>Gammaproteobacteria</taxon>
        <taxon>Cellvibrionales</taxon>
        <taxon>Halieaceae</taxon>
        <taxon>Candidatus Litorirhabdus</taxon>
    </lineage>
</organism>
<accession>A0ABT3TKY5</accession>
<name>A0ABT3TKY5_9GAMM</name>
<evidence type="ECO:0000259" key="1">
    <source>
        <dbReference type="PROSITE" id="PS50404"/>
    </source>
</evidence>
<feature type="domain" description="GST C-terminal" evidence="2">
    <location>
        <begin position="86"/>
        <end position="202"/>
    </location>
</feature>
<dbReference type="SFLD" id="SFLDS00019">
    <property type="entry name" value="Glutathione_Transferase_(cytos"/>
    <property type="match status" value="1"/>
</dbReference>
<sequence>MITIHHSPLSRSMRVVWFCEEIGLEYRLETIEMFSDAMQQPEYLKVNPLGKVPAIDDDGFVLWETSAILQYLDAKYGGGQLIPPRDTQAGALAIQWLEYGENPLTVIMGEIAAHSGPMPEDRRIPALVERGQQIAPTLVQVVEKALGKQEWILGDSFSAADIMLVFGLMIADHLGYITADSQRVRAYLERAMARPAFQRALG</sequence>
<evidence type="ECO:0000313" key="3">
    <source>
        <dbReference type="EMBL" id="MCX2982905.1"/>
    </source>
</evidence>
<dbReference type="Pfam" id="PF13409">
    <property type="entry name" value="GST_N_2"/>
    <property type="match status" value="1"/>
</dbReference>
<dbReference type="InterPro" id="IPR040079">
    <property type="entry name" value="Glutathione_S-Trfase"/>
</dbReference>
<dbReference type="PROSITE" id="PS50405">
    <property type="entry name" value="GST_CTER"/>
    <property type="match status" value="1"/>
</dbReference>
<dbReference type="SFLD" id="SFLDG00358">
    <property type="entry name" value="Main_(cytGST)"/>
    <property type="match status" value="1"/>
</dbReference>
<dbReference type="RefSeq" id="WP_279246930.1">
    <property type="nucleotide sequence ID" value="NZ_SHNN01000004.1"/>
</dbReference>
<dbReference type="EMBL" id="SHNN01000004">
    <property type="protein sequence ID" value="MCX2982905.1"/>
    <property type="molecule type" value="Genomic_DNA"/>
</dbReference>
<dbReference type="Proteomes" id="UP001143362">
    <property type="component" value="Unassembled WGS sequence"/>
</dbReference>
<dbReference type="PANTHER" id="PTHR44051">
    <property type="entry name" value="GLUTATHIONE S-TRANSFERASE-RELATED"/>
    <property type="match status" value="1"/>
</dbReference>
<evidence type="ECO:0000259" key="2">
    <source>
        <dbReference type="PROSITE" id="PS50405"/>
    </source>
</evidence>
<dbReference type="InterPro" id="IPR036282">
    <property type="entry name" value="Glutathione-S-Trfase_C_sf"/>
</dbReference>
<dbReference type="InterPro" id="IPR004045">
    <property type="entry name" value="Glutathione_S-Trfase_N"/>
</dbReference>
<dbReference type="Gene3D" id="3.40.30.10">
    <property type="entry name" value="Glutaredoxin"/>
    <property type="match status" value="1"/>
</dbReference>
<reference evidence="3" key="1">
    <citation type="submission" date="2019-02" db="EMBL/GenBank/DDBJ databases">
        <authorList>
            <person name="Li S.-H."/>
        </authorList>
    </citation>
    <scope>NUCLEOTIDE SEQUENCE</scope>
    <source>
        <strain evidence="3">IMCC14734</strain>
    </source>
</reference>
<dbReference type="PANTHER" id="PTHR44051:SF9">
    <property type="entry name" value="GLUTATHIONE S-TRANSFERASE 1"/>
    <property type="match status" value="1"/>
</dbReference>
<dbReference type="PROSITE" id="PS50404">
    <property type="entry name" value="GST_NTER"/>
    <property type="match status" value="1"/>
</dbReference>
<feature type="domain" description="GST N-terminal" evidence="1">
    <location>
        <begin position="1"/>
        <end position="80"/>
    </location>
</feature>
<dbReference type="InterPro" id="IPR036249">
    <property type="entry name" value="Thioredoxin-like_sf"/>
</dbReference>